<proteinExistence type="predicted"/>
<reference evidence="2 3" key="1">
    <citation type="journal article" date="2015" name="Genome Announc.">
        <title>Expanding the biotechnology potential of lactobacilli through comparative genomics of 213 strains and associated genera.</title>
        <authorList>
            <person name="Sun Z."/>
            <person name="Harris H.M."/>
            <person name="McCann A."/>
            <person name="Guo C."/>
            <person name="Argimon S."/>
            <person name="Zhang W."/>
            <person name="Yang X."/>
            <person name="Jeffery I.B."/>
            <person name="Cooney J.C."/>
            <person name="Kagawa T.F."/>
            <person name="Liu W."/>
            <person name="Song Y."/>
            <person name="Salvetti E."/>
            <person name="Wrobel A."/>
            <person name="Rasinkangas P."/>
            <person name="Parkhill J."/>
            <person name="Rea M.C."/>
            <person name="O'Sullivan O."/>
            <person name="Ritari J."/>
            <person name="Douillard F.P."/>
            <person name="Paul Ross R."/>
            <person name="Yang R."/>
            <person name="Briner A.E."/>
            <person name="Felis G.E."/>
            <person name="de Vos W.M."/>
            <person name="Barrangou R."/>
            <person name="Klaenhammer T.R."/>
            <person name="Caufield P.W."/>
            <person name="Cui Y."/>
            <person name="Zhang H."/>
            <person name="O'Toole P.W."/>
        </authorList>
    </citation>
    <scope>NUCLEOTIDE SEQUENCE [LARGE SCALE GENOMIC DNA]</scope>
    <source>
        <strain evidence="2 3">DSM 15814</strain>
    </source>
</reference>
<dbReference type="GO" id="GO:0006950">
    <property type="term" value="P:response to stress"/>
    <property type="evidence" value="ECO:0007669"/>
    <property type="project" value="TreeGrafter"/>
</dbReference>
<dbReference type="Pfam" id="PF13601">
    <property type="entry name" value="HTH_34"/>
    <property type="match status" value="1"/>
</dbReference>
<dbReference type="AlphaFoldDB" id="A0A0R1RIX2"/>
<dbReference type="GO" id="GO:0003700">
    <property type="term" value="F:DNA-binding transcription factor activity"/>
    <property type="evidence" value="ECO:0007669"/>
    <property type="project" value="InterPro"/>
</dbReference>
<dbReference type="InterPro" id="IPR027395">
    <property type="entry name" value="WH_DNA-bd_dom"/>
</dbReference>
<evidence type="ECO:0000259" key="1">
    <source>
        <dbReference type="PROSITE" id="PS50995"/>
    </source>
</evidence>
<evidence type="ECO:0000313" key="3">
    <source>
        <dbReference type="Proteomes" id="UP000051999"/>
    </source>
</evidence>
<protein>
    <recommendedName>
        <fullName evidence="1">HTH marR-type domain-containing protein</fullName>
    </recommendedName>
</protein>
<dbReference type="STRING" id="1114972.FD35_GL001064"/>
<dbReference type="PROSITE" id="PS50995">
    <property type="entry name" value="HTH_MARR_2"/>
    <property type="match status" value="1"/>
</dbReference>
<comment type="caution">
    <text evidence="2">The sequence shown here is derived from an EMBL/GenBank/DDBJ whole genome shotgun (WGS) entry which is preliminary data.</text>
</comment>
<feature type="domain" description="HTH marR-type" evidence="1">
    <location>
        <begin position="23"/>
        <end position="162"/>
    </location>
</feature>
<dbReference type="InterPro" id="IPR036388">
    <property type="entry name" value="WH-like_DNA-bd_sf"/>
</dbReference>
<evidence type="ECO:0000313" key="2">
    <source>
        <dbReference type="EMBL" id="KRL53432.1"/>
    </source>
</evidence>
<dbReference type="InterPro" id="IPR000835">
    <property type="entry name" value="HTH_MarR-typ"/>
</dbReference>
<organism evidence="2 3">
    <name type="scientific">Furfurilactobacillus rossiae DSM 15814</name>
    <dbReference type="NCBI Taxonomy" id="1114972"/>
    <lineage>
        <taxon>Bacteria</taxon>
        <taxon>Bacillati</taxon>
        <taxon>Bacillota</taxon>
        <taxon>Bacilli</taxon>
        <taxon>Lactobacillales</taxon>
        <taxon>Lactobacillaceae</taxon>
        <taxon>Furfurilactobacillus</taxon>
    </lineage>
</organism>
<keyword evidence="3" id="KW-1185">Reference proteome</keyword>
<dbReference type="SMART" id="SM00347">
    <property type="entry name" value="HTH_MARR"/>
    <property type="match status" value="1"/>
</dbReference>
<accession>A0A0R1RIX2</accession>
<dbReference type="InterPro" id="IPR039422">
    <property type="entry name" value="MarR/SlyA-like"/>
</dbReference>
<dbReference type="SUPFAM" id="SSF46785">
    <property type="entry name" value="Winged helix' DNA-binding domain"/>
    <property type="match status" value="1"/>
</dbReference>
<sequence length="163" mass="18067">MFPSTNKGGALMDETAEQQQMVVDMMTEGYLSSFRQIEKVLGKVSSKFGVGWSGLSILNQLATNQSANVSDLAEKNHVTKGAISIQISELMKAKLIEMDEDPNDRRRHIVKLTSKGQKMADHEVAQAKEMASQVLNNMGEAEMMRLHTDLAAFAHLLEDTKLE</sequence>
<gene>
    <name evidence="2" type="ORF">FD35_GL001064</name>
</gene>
<dbReference type="InterPro" id="IPR036390">
    <property type="entry name" value="WH_DNA-bd_sf"/>
</dbReference>
<dbReference type="EMBL" id="AZFF01000019">
    <property type="protein sequence ID" value="KRL53432.1"/>
    <property type="molecule type" value="Genomic_DNA"/>
</dbReference>
<dbReference type="PATRIC" id="fig|1114972.6.peg.1080"/>
<dbReference type="PANTHER" id="PTHR33164">
    <property type="entry name" value="TRANSCRIPTIONAL REGULATOR, MARR FAMILY"/>
    <property type="match status" value="1"/>
</dbReference>
<name>A0A0R1RIX2_9LACO</name>
<dbReference type="Gene3D" id="1.10.10.10">
    <property type="entry name" value="Winged helix-like DNA-binding domain superfamily/Winged helix DNA-binding domain"/>
    <property type="match status" value="1"/>
</dbReference>
<dbReference type="Proteomes" id="UP000051999">
    <property type="component" value="Unassembled WGS sequence"/>
</dbReference>
<dbReference type="PANTHER" id="PTHR33164:SF99">
    <property type="entry name" value="MARR FAMILY REGULATORY PROTEIN"/>
    <property type="match status" value="1"/>
</dbReference>